<gene>
    <name evidence="1" type="ORF">BWY41_00064</name>
</gene>
<sequence length="88" mass="10089">MENPLKTVLKENNLSPRKISIATKTPVSYIYNTLSGLNPIPGKVLEFLGNIGVDTTDLINEFEKYRHHQQQQIIEDITQKGGIYEFKR</sequence>
<evidence type="ECO:0008006" key="2">
    <source>
        <dbReference type="Google" id="ProtNLM"/>
    </source>
</evidence>
<organism evidence="1">
    <name type="scientific">Candidatus Atribacter allofermentans</name>
    <dbReference type="NCBI Taxonomy" id="1852833"/>
    <lineage>
        <taxon>Bacteria</taxon>
        <taxon>Pseudomonadati</taxon>
        <taxon>Atribacterota</taxon>
        <taxon>Atribacteria</taxon>
        <taxon>Atribacterales</taxon>
        <taxon>Atribacteraceae</taxon>
        <taxon>Atribacter</taxon>
    </lineage>
</organism>
<reference evidence="1" key="1">
    <citation type="submission" date="2017-02" db="EMBL/GenBank/DDBJ databases">
        <title>Delving into the versatile metabolic prowess of the omnipresent phylum Bacteroidetes.</title>
        <authorList>
            <person name="Nobu M.K."/>
            <person name="Mei R."/>
            <person name="Narihiro T."/>
            <person name="Kuroda K."/>
            <person name="Liu W.-T."/>
        </authorList>
    </citation>
    <scope>NUCLEOTIDE SEQUENCE</scope>
    <source>
        <strain evidence="1">ADurb.Bin276</strain>
    </source>
</reference>
<dbReference type="AlphaFoldDB" id="A0A1V5T595"/>
<accession>A0A1V5T595</accession>
<comment type="caution">
    <text evidence="1">The sequence shown here is derived from an EMBL/GenBank/DDBJ whole genome shotgun (WGS) entry which is preliminary data.</text>
</comment>
<evidence type="ECO:0000313" key="1">
    <source>
        <dbReference type="EMBL" id="OQA61581.1"/>
    </source>
</evidence>
<dbReference type="EMBL" id="MWBQ01000016">
    <property type="protein sequence ID" value="OQA61581.1"/>
    <property type="molecule type" value="Genomic_DNA"/>
</dbReference>
<dbReference type="Proteomes" id="UP000485569">
    <property type="component" value="Unassembled WGS sequence"/>
</dbReference>
<proteinExistence type="predicted"/>
<protein>
    <recommendedName>
        <fullName evidence="2">HTH cro/C1-type domain-containing protein</fullName>
    </recommendedName>
</protein>
<name>A0A1V5T595_9BACT</name>